<keyword evidence="5 8" id="KW-0812">Transmembrane</keyword>
<feature type="transmembrane region" description="Helical" evidence="8">
    <location>
        <begin position="333"/>
        <end position="352"/>
    </location>
</feature>
<dbReference type="GO" id="GO:0042910">
    <property type="term" value="F:xenobiotic transmembrane transporter activity"/>
    <property type="evidence" value="ECO:0007669"/>
    <property type="project" value="TreeGrafter"/>
</dbReference>
<dbReference type="SUPFAM" id="SSF82714">
    <property type="entry name" value="Multidrug efflux transporter AcrB TolC docking domain, DN and DC subdomains"/>
    <property type="match status" value="2"/>
</dbReference>
<dbReference type="PANTHER" id="PTHR32063">
    <property type="match status" value="1"/>
</dbReference>
<feature type="transmembrane region" description="Helical" evidence="8">
    <location>
        <begin position="523"/>
        <end position="542"/>
    </location>
</feature>
<feature type="transmembrane region" description="Helical" evidence="8">
    <location>
        <begin position="847"/>
        <end position="867"/>
    </location>
</feature>
<dbReference type="Gene3D" id="3.30.70.1320">
    <property type="entry name" value="Multidrug efflux transporter AcrB pore domain like"/>
    <property type="match status" value="1"/>
</dbReference>
<keyword evidence="4" id="KW-0997">Cell inner membrane</keyword>
<evidence type="ECO:0000256" key="4">
    <source>
        <dbReference type="ARBA" id="ARBA00022519"/>
    </source>
</evidence>
<dbReference type="SUPFAM" id="SSF82693">
    <property type="entry name" value="Multidrug efflux transporter AcrB pore domain, PN1, PN2, PC1 and PC2 subdomains"/>
    <property type="match status" value="3"/>
</dbReference>
<feature type="transmembrane region" description="Helical" evidence="8">
    <location>
        <begin position="430"/>
        <end position="450"/>
    </location>
</feature>
<evidence type="ECO:0000313" key="10">
    <source>
        <dbReference type="Proteomes" id="UP000219020"/>
    </source>
</evidence>
<dbReference type="Gene3D" id="3.30.70.1430">
    <property type="entry name" value="Multidrug efflux transporter AcrB pore domain"/>
    <property type="match status" value="2"/>
</dbReference>
<evidence type="ECO:0000313" key="9">
    <source>
        <dbReference type="EMBL" id="PCS21622.1"/>
    </source>
</evidence>
<dbReference type="GO" id="GO:0005886">
    <property type="term" value="C:plasma membrane"/>
    <property type="evidence" value="ECO:0007669"/>
    <property type="project" value="UniProtKB-SubCell"/>
</dbReference>
<evidence type="ECO:0000256" key="2">
    <source>
        <dbReference type="ARBA" id="ARBA00022448"/>
    </source>
</evidence>
<dbReference type="GeneID" id="66952407"/>
<dbReference type="InterPro" id="IPR027463">
    <property type="entry name" value="AcrB_DN_DC_subdom"/>
</dbReference>
<keyword evidence="2" id="KW-0813">Transport</keyword>
<organism evidence="9 10">
    <name type="scientific">Candidatus Enterovibrio escicola</name>
    <dbReference type="NCBI Taxonomy" id="1927127"/>
    <lineage>
        <taxon>Bacteria</taxon>
        <taxon>Pseudomonadati</taxon>
        <taxon>Pseudomonadota</taxon>
        <taxon>Gammaproteobacteria</taxon>
        <taxon>Vibrionales</taxon>
        <taxon>Vibrionaceae</taxon>
        <taxon>Enterovibrio</taxon>
    </lineage>
</organism>
<keyword evidence="3" id="KW-1003">Cell membrane</keyword>
<dbReference type="PRINTS" id="PR00702">
    <property type="entry name" value="ACRIFLAVINRP"/>
</dbReference>
<dbReference type="Gene3D" id="3.30.2090.10">
    <property type="entry name" value="Multidrug efflux transporter AcrB TolC docking domain, DN and DC subdomains"/>
    <property type="match status" value="2"/>
</dbReference>
<dbReference type="Gene3D" id="1.20.1640.10">
    <property type="entry name" value="Multidrug efflux transporter AcrB transmembrane domain"/>
    <property type="match status" value="2"/>
</dbReference>
<gene>
    <name evidence="9" type="ORF">BTN49_2783</name>
</gene>
<protein>
    <submittedName>
        <fullName evidence="9">RND multidrug efflux transporter</fullName>
    </submittedName>
</protein>
<keyword evidence="10" id="KW-1185">Reference proteome</keyword>
<dbReference type="SUPFAM" id="SSF82866">
    <property type="entry name" value="Multidrug efflux transporter AcrB transmembrane domain"/>
    <property type="match status" value="2"/>
</dbReference>
<evidence type="ECO:0000256" key="5">
    <source>
        <dbReference type="ARBA" id="ARBA00022692"/>
    </source>
</evidence>
<dbReference type="Proteomes" id="UP000219020">
    <property type="component" value="Unassembled WGS sequence"/>
</dbReference>
<dbReference type="FunFam" id="1.20.1640.10:FF:000001">
    <property type="entry name" value="Efflux pump membrane transporter"/>
    <property type="match status" value="1"/>
</dbReference>
<dbReference type="InterPro" id="IPR001036">
    <property type="entry name" value="Acrflvin-R"/>
</dbReference>
<comment type="subcellular location">
    <subcellularLocation>
        <location evidence="1">Cell inner membrane</location>
        <topology evidence="1">Multi-pass membrane protein</topology>
    </subcellularLocation>
</comment>
<feature type="transmembrane region" description="Helical" evidence="8">
    <location>
        <begin position="874"/>
        <end position="894"/>
    </location>
</feature>
<dbReference type="PANTHER" id="PTHR32063:SF28">
    <property type="entry name" value="BLR2861 PROTEIN"/>
    <property type="match status" value="1"/>
</dbReference>
<evidence type="ECO:0000256" key="7">
    <source>
        <dbReference type="ARBA" id="ARBA00023136"/>
    </source>
</evidence>
<dbReference type="NCBIfam" id="NF033617">
    <property type="entry name" value="RND_permease_2"/>
    <property type="match status" value="1"/>
</dbReference>
<feature type="transmembrane region" description="Helical" evidence="8">
    <location>
        <begin position="462"/>
        <end position="480"/>
    </location>
</feature>
<feature type="transmembrane region" description="Helical" evidence="8">
    <location>
        <begin position="385"/>
        <end position="409"/>
    </location>
</feature>
<dbReference type="EMBL" id="NBYY01000032">
    <property type="protein sequence ID" value="PCS21622.1"/>
    <property type="molecule type" value="Genomic_DNA"/>
</dbReference>
<feature type="transmembrane region" description="Helical" evidence="8">
    <location>
        <begin position="900"/>
        <end position="924"/>
    </location>
</feature>
<feature type="transmembrane region" description="Helical" evidence="8">
    <location>
        <begin position="945"/>
        <end position="966"/>
    </location>
</feature>
<comment type="caution">
    <text evidence="9">The sequence shown here is derived from an EMBL/GenBank/DDBJ whole genome shotgun (WGS) entry which is preliminary data.</text>
</comment>
<sequence length="1020" mass="111074">MRFTDIFIRRPILSISISIMIALLGFQSLLKMQIREYPDMTNTVVTINTSYYGAEANLIQGFITTPLEQAVAQANNIDFMISESGLGSSTITAYIKLNTNPDAALVDILAKINSVRAQLPRDAEDPSINMSTGSTTAVMYVGFTSDSLNSSQITDYLERVIKPQLFIINGVSKIDLFGGMKYALRVWLDPEKMAAFNLTATDVMGALSANNYKSAIGQVIGTYMMYSGSVSTQVSNINELARLVVNTRGNHVIRLGDIAEISLEKSHDVYRATANGSEAVVVAINTAPTANPIKIAADILVLLPELERNMPNTIKMNVMYDSTVTIKASIQEVVKTIIEAALIVLVVTSLFLGSFRSVIIPIITIPLSLVGVVMMIEVFGFSLNLITLLAMVLAIGLVVDDAIVVLENIDRHIKLGESPFRASIIGTREIAVPVIAMTMTLVAVYAPIAMMSGVTGSLFKEFALTLSGSVFVSSIIALTLSPMMCSKMLKTNKTPSKFESFIHRCLDNITECYIRILVSIMSIRSVIITLSAIIFISLPILFKIIPSELAPVEDKGVLVMMATAPSTANLDYIQNTMNKVNQILDEQPEVTFSQVFSGMPKSNQAFGIASLVPWNQREASQRELVQRMGNLVKDIPEMAVGAYQMPELPGASSGLPIQFVITTSNSFEDLYQIAVEVLAEVKGNSQFVYSDLDLNFDSALMKININKDKAGAYDVTMQEIGITLSTMMSDGYVNRIGLDGRSYEVIPQVERRYRQNPESIKGYYVRSKNGEMVPLVSLVTIDVVAGPRTLPHFNQLNSATIGVVAAPGVPMGYVIDWFEEIAAEKLPSGYLHDYLGEARQFVSEGDALFSTFLLALAVIYLVLAIQFESLRDPLVILISVPLAICGALIALASGAATMNIYSQIGIITLMGLITKHGILVCAVAKEEQLRGGLNKMDAVIKAARVRLRPILMTTAAMIAGLIPLMYATGSGAVQRFSLGISIIAGLAIGTLFTLFVLPVIYSYIASNHEQRPIFIEDYHR</sequence>
<keyword evidence="6 8" id="KW-1133">Transmembrane helix</keyword>
<evidence type="ECO:0000256" key="6">
    <source>
        <dbReference type="ARBA" id="ARBA00022989"/>
    </source>
</evidence>
<reference evidence="10" key="1">
    <citation type="submission" date="2017-04" db="EMBL/GenBank/DDBJ databases">
        <title>Genome evolution of the luminous symbionts of deep sea anglerfish.</title>
        <authorList>
            <person name="Hendry T.A."/>
        </authorList>
    </citation>
    <scope>NUCLEOTIDE SEQUENCE [LARGE SCALE GENOMIC DNA]</scope>
</reference>
<accession>A0A2A5T0D9</accession>
<name>A0A2A5T0D9_9GAMM</name>
<evidence type="ECO:0000256" key="8">
    <source>
        <dbReference type="SAM" id="Phobius"/>
    </source>
</evidence>
<dbReference type="AlphaFoldDB" id="A0A2A5T0D9"/>
<feature type="transmembrane region" description="Helical" evidence="8">
    <location>
        <begin position="359"/>
        <end position="379"/>
    </location>
</feature>
<proteinExistence type="predicted"/>
<dbReference type="Gene3D" id="3.30.70.1440">
    <property type="entry name" value="Multidrug efflux transporter AcrB pore domain"/>
    <property type="match status" value="1"/>
</dbReference>
<evidence type="ECO:0000256" key="1">
    <source>
        <dbReference type="ARBA" id="ARBA00004429"/>
    </source>
</evidence>
<feature type="transmembrane region" description="Helical" evidence="8">
    <location>
        <begin position="978"/>
        <end position="1004"/>
    </location>
</feature>
<dbReference type="Pfam" id="PF00873">
    <property type="entry name" value="ACR_tran"/>
    <property type="match status" value="1"/>
</dbReference>
<dbReference type="RefSeq" id="WP_097357117.1">
    <property type="nucleotide sequence ID" value="NZ_CAWNJE010000015.1"/>
</dbReference>
<feature type="transmembrane region" description="Helical" evidence="8">
    <location>
        <begin position="12"/>
        <end position="30"/>
    </location>
</feature>
<evidence type="ECO:0000256" key="3">
    <source>
        <dbReference type="ARBA" id="ARBA00022475"/>
    </source>
</evidence>
<keyword evidence="7 8" id="KW-0472">Membrane</keyword>